<proteinExistence type="predicted"/>
<dbReference type="OrthoDB" id="771476at2"/>
<keyword evidence="1" id="KW-0472">Membrane</keyword>
<evidence type="ECO:0000256" key="1">
    <source>
        <dbReference type="SAM" id="Phobius"/>
    </source>
</evidence>
<gene>
    <name evidence="2" type="ORF">SAMN05421813_13159</name>
</gene>
<dbReference type="AlphaFoldDB" id="A0A1G9XNZ7"/>
<dbReference type="Proteomes" id="UP000199226">
    <property type="component" value="Unassembled WGS sequence"/>
</dbReference>
<organism evidence="2 3">
    <name type="scientific">Daejeonella rubra</name>
    <dbReference type="NCBI Taxonomy" id="990371"/>
    <lineage>
        <taxon>Bacteria</taxon>
        <taxon>Pseudomonadati</taxon>
        <taxon>Bacteroidota</taxon>
        <taxon>Sphingobacteriia</taxon>
        <taxon>Sphingobacteriales</taxon>
        <taxon>Sphingobacteriaceae</taxon>
        <taxon>Daejeonella</taxon>
    </lineage>
</organism>
<dbReference type="EMBL" id="FNHH01000031">
    <property type="protein sequence ID" value="SDM98494.1"/>
    <property type="molecule type" value="Genomic_DNA"/>
</dbReference>
<feature type="transmembrane region" description="Helical" evidence="1">
    <location>
        <begin position="100"/>
        <end position="121"/>
    </location>
</feature>
<evidence type="ECO:0000313" key="3">
    <source>
        <dbReference type="Proteomes" id="UP000199226"/>
    </source>
</evidence>
<keyword evidence="1" id="KW-1133">Transmembrane helix</keyword>
<feature type="transmembrane region" description="Helical" evidence="1">
    <location>
        <begin position="48"/>
        <end position="79"/>
    </location>
</feature>
<dbReference type="RefSeq" id="WP_090706628.1">
    <property type="nucleotide sequence ID" value="NZ_FNHH01000031.1"/>
</dbReference>
<feature type="transmembrane region" description="Helical" evidence="1">
    <location>
        <begin position="12"/>
        <end position="36"/>
    </location>
</feature>
<name>A0A1G9XNZ7_9SPHI</name>
<accession>A0A1G9XNZ7</accession>
<reference evidence="3" key="1">
    <citation type="submission" date="2016-10" db="EMBL/GenBank/DDBJ databases">
        <authorList>
            <person name="Varghese N."/>
            <person name="Submissions S."/>
        </authorList>
    </citation>
    <scope>NUCLEOTIDE SEQUENCE [LARGE SCALE GENOMIC DNA]</scope>
    <source>
        <strain evidence="3">DSM 24536</strain>
    </source>
</reference>
<sequence length="122" mass="13913">MKLIQKYLQPGHYALSMEFTGIVVSVLIFITIPYAIRMIDISAAPIDPGIYSAIILAISAILIFKAGTWWIIKVIWPVFAEYSVRHFEYNFKSLQSIQKVLIYLGFYLSVFYAFVIVLAALI</sequence>
<keyword evidence="1" id="KW-0812">Transmembrane</keyword>
<protein>
    <submittedName>
        <fullName evidence="2">Uncharacterized protein</fullName>
    </submittedName>
</protein>
<evidence type="ECO:0000313" key="2">
    <source>
        <dbReference type="EMBL" id="SDM98494.1"/>
    </source>
</evidence>
<keyword evidence="3" id="KW-1185">Reference proteome</keyword>